<proteinExistence type="inferred from homology"/>
<keyword evidence="4 11" id="KW-1133">Transmembrane helix</keyword>
<evidence type="ECO:0000256" key="4">
    <source>
        <dbReference type="ARBA" id="ARBA00022989"/>
    </source>
</evidence>
<feature type="transmembrane region" description="Helical" evidence="11">
    <location>
        <begin position="25"/>
        <end position="46"/>
    </location>
</feature>
<keyword evidence="5 11" id="KW-0472">Membrane</keyword>
<accession>K1WPM9</accession>
<dbReference type="EMBL" id="JH921446">
    <property type="protein sequence ID" value="EKD14322.1"/>
    <property type="molecule type" value="Genomic_DNA"/>
</dbReference>
<dbReference type="InParanoid" id="K1WPM9"/>
<evidence type="ECO:0000256" key="9">
    <source>
        <dbReference type="ARBA" id="ARBA00038298"/>
    </source>
</evidence>
<dbReference type="eggNOG" id="KOG1311">
    <property type="taxonomic scope" value="Eukaryota"/>
</dbReference>
<dbReference type="GeneID" id="18763487"/>
<keyword evidence="2 11" id="KW-0808">Transferase</keyword>
<evidence type="ECO:0000256" key="12">
    <source>
        <dbReference type="SAM" id="MobiDB-lite"/>
    </source>
</evidence>
<dbReference type="RefSeq" id="XP_007295441.1">
    <property type="nucleotide sequence ID" value="XM_007295379.1"/>
</dbReference>
<evidence type="ECO:0000256" key="2">
    <source>
        <dbReference type="ARBA" id="ARBA00022679"/>
    </source>
</evidence>
<comment type="subcellular location">
    <subcellularLocation>
        <location evidence="1">Membrane</location>
        <topology evidence="1">Multi-pass membrane protein</topology>
    </subcellularLocation>
</comment>
<dbReference type="KEGG" id="mbe:MBM_07552"/>
<dbReference type="Proteomes" id="UP000006753">
    <property type="component" value="Unassembled WGS sequence"/>
</dbReference>
<dbReference type="GO" id="GO:0016020">
    <property type="term" value="C:membrane"/>
    <property type="evidence" value="ECO:0007669"/>
    <property type="project" value="UniProtKB-SubCell"/>
</dbReference>
<feature type="compositionally biased region" description="Basic and acidic residues" evidence="12">
    <location>
        <begin position="514"/>
        <end position="524"/>
    </location>
</feature>
<dbReference type="InterPro" id="IPR001594">
    <property type="entry name" value="Palmitoyltrfase_DHHC"/>
</dbReference>
<evidence type="ECO:0000256" key="11">
    <source>
        <dbReference type="RuleBase" id="RU079119"/>
    </source>
</evidence>
<dbReference type="STRING" id="1072389.K1WPM9"/>
<evidence type="ECO:0000256" key="6">
    <source>
        <dbReference type="ARBA" id="ARBA00023139"/>
    </source>
</evidence>
<evidence type="ECO:0000256" key="10">
    <source>
        <dbReference type="ARBA" id="ARBA00048048"/>
    </source>
</evidence>
<dbReference type="OrthoDB" id="331948at2759"/>
<comment type="similarity">
    <text evidence="9">Belongs to the DHHC palmitoyltransferase family. PFA5 subfamily.</text>
</comment>
<feature type="transmembrane region" description="Helical" evidence="11">
    <location>
        <begin position="234"/>
        <end position="256"/>
    </location>
</feature>
<feature type="region of interest" description="Disordered" evidence="12">
    <location>
        <begin position="486"/>
        <end position="536"/>
    </location>
</feature>
<evidence type="ECO:0000256" key="3">
    <source>
        <dbReference type="ARBA" id="ARBA00022692"/>
    </source>
</evidence>
<dbReference type="AlphaFoldDB" id="K1WPM9"/>
<dbReference type="GO" id="GO:0019706">
    <property type="term" value="F:protein-cysteine S-palmitoyltransferase activity"/>
    <property type="evidence" value="ECO:0007669"/>
    <property type="project" value="UniProtKB-EC"/>
</dbReference>
<keyword evidence="7" id="KW-0449">Lipoprotein</keyword>
<feature type="transmembrane region" description="Helical" evidence="11">
    <location>
        <begin position="200"/>
        <end position="222"/>
    </location>
</feature>
<sequence>MSCQLNDPADAQRYNLAVNKWAGRFIPLLLTATVGYATYVLVYQLCVKYLLDKHNDNGAAIAVLVVYFILFLFMVASYFRLTHLTFFRPPFVPLGSAAIRAREARRQARNNRNIEDEIGGGQYNDSDDGQNDPNSPGLELFYSKDVFVCDPNGKPRWCYHCKNWKPDRAHHDSNTNRCVRRLDHFCPWVGGPVGENNMKFFIQFAFYAALYCVHLLVVMSFYIHKQISREGERVNAQVAVILGLAGFFGIFTGGIFSTSAEYAMKNKTLIEGVQIANNRRVTLAVIRPPLQQLQQIDPALASNPPYTVITYPLPIGAPLNGPRPGLPGRADPLIRNEAMNQCDLAPGIPVQNELSEHHPDPPRGQGAEAVISKTVMDVPVASGTVDGRPSQPQAQRDLMATRTFGILGMENFGNPWDLGSWHKNFRTIMGMNIVDWFFPVRMSPCCNHDSGDSQFALGPPVDDAKRRAGFLAPVAQVNTIIPEPAQQEKQRLHSKQKSGAQDNNNPIPPPQQLEKLDEQGRKQESTGNSSDAVSGT</sequence>
<dbReference type="GO" id="GO:0005783">
    <property type="term" value="C:endoplasmic reticulum"/>
    <property type="evidence" value="ECO:0007669"/>
    <property type="project" value="TreeGrafter"/>
</dbReference>
<dbReference type="Pfam" id="PF01529">
    <property type="entry name" value="DHHC"/>
    <property type="match status" value="1"/>
</dbReference>
<dbReference type="PROSITE" id="PS50216">
    <property type="entry name" value="DHHC"/>
    <property type="match status" value="1"/>
</dbReference>
<dbReference type="GO" id="GO:0006612">
    <property type="term" value="P:protein targeting to membrane"/>
    <property type="evidence" value="ECO:0007669"/>
    <property type="project" value="TreeGrafter"/>
</dbReference>
<feature type="compositionally biased region" description="Polar residues" evidence="12">
    <location>
        <begin position="525"/>
        <end position="536"/>
    </location>
</feature>
<evidence type="ECO:0000313" key="15">
    <source>
        <dbReference type="Proteomes" id="UP000006753"/>
    </source>
</evidence>
<evidence type="ECO:0000259" key="13">
    <source>
        <dbReference type="Pfam" id="PF01529"/>
    </source>
</evidence>
<dbReference type="InterPro" id="IPR039859">
    <property type="entry name" value="PFA4/ZDH16/20/ERF2-like"/>
</dbReference>
<organism evidence="14 15">
    <name type="scientific">Marssonina brunnea f. sp. multigermtubi (strain MB_m1)</name>
    <name type="common">Marssonina leaf spot fungus</name>
    <dbReference type="NCBI Taxonomy" id="1072389"/>
    <lineage>
        <taxon>Eukaryota</taxon>
        <taxon>Fungi</taxon>
        <taxon>Dikarya</taxon>
        <taxon>Ascomycota</taxon>
        <taxon>Pezizomycotina</taxon>
        <taxon>Leotiomycetes</taxon>
        <taxon>Helotiales</taxon>
        <taxon>Drepanopezizaceae</taxon>
        <taxon>Drepanopeziza</taxon>
    </lineage>
</organism>
<evidence type="ECO:0000256" key="1">
    <source>
        <dbReference type="ARBA" id="ARBA00004141"/>
    </source>
</evidence>
<evidence type="ECO:0000313" key="14">
    <source>
        <dbReference type="EMBL" id="EKD14322.1"/>
    </source>
</evidence>
<feature type="transmembrane region" description="Helical" evidence="11">
    <location>
        <begin position="58"/>
        <end position="79"/>
    </location>
</feature>
<dbReference type="EC" id="2.3.1.225" evidence="11"/>
<comment type="domain">
    <text evidence="11">The DHHC domain is required for palmitoyltransferase activity.</text>
</comment>
<dbReference type="HOGENOM" id="CLU_034009_0_0_1"/>
<protein>
    <recommendedName>
        <fullName evidence="11">Palmitoyltransferase</fullName>
        <ecNumber evidence="11">2.3.1.225</ecNumber>
    </recommendedName>
</protein>
<dbReference type="GO" id="GO:0005794">
    <property type="term" value="C:Golgi apparatus"/>
    <property type="evidence" value="ECO:0007669"/>
    <property type="project" value="TreeGrafter"/>
</dbReference>
<keyword evidence="8 11" id="KW-0012">Acyltransferase</keyword>
<feature type="region of interest" description="Disordered" evidence="12">
    <location>
        <begin position="110"/>
        <end position="131"/>
    </location>
</feature>
<dbReference type="PANTHER" id="PTHR22883">
    <property type="entry name" value="ZINC FINGER DHHC DOMAIN CONTAINING PROTEIN"/>
    <property type="match status" value="1"/>
</dbReference>
<keyword evidence="6" id="KW-0564">Palmitate</keyword>
<keyword evidence="3 11" id="KW-0812">Transmembrane</keyword>
<evidence type="ECO:0000256" key="5">
    <source>
        <dbReference type="ARBA" id="ARBA00023136"/>
    </source>
</evidence>
<name>K1WPM9_MARBU</name>
<dbReference type="PANTHER" id="PTHR22883:SF23">
    <property type="entry name" value="PALMITOYLTRANSFERASE ZDHHC6"/>
    <property type="match status" value="1"/>
</dbReference>
<feature type="domain" description="Palmitoyltransferase DHHC" evidence="13">
    <location>
        <begin position="153"/>
        <end position="273"/>
    </location>
</feature>
<comment type="catalytic activity">
    <reaction evidence="10 11">
        <text>L-cysteinyl-[protein] + hexadecanoyl-CoA = S-hexadecanoyl-L-cysteinyl-[protein] + CoA</text>
        <dbReference type="Rhea" id="RHEA:36683"/>
        <dbReference type="Rhea" id="RHEA-COMP:10131"/>
        <dbReference type="Rhea" id="RHEA-COMP:11032"/>
        <dbReference type="ChEBI" id="CHEBI:29950"/>
        <dbReference type="ChEBI" id="CHEBI:57287"/>
        <dbReference type="ChEBI" id="CHEBI:57379"/>
        <dbReference type="ChEBI" id="CHEBI:74151"/>
        <dbReference type="EC" id="2.3.1.225"/>
    </reaction>
</comment>
<keyword evidence="15" id="KW-1185">Reference proteome</keyword>
<evidence type="ECO:0000256" key="7">
    <source>
        <dbReference type="ARBA" id="ARBA00023288"/>
    </source>
</evidence>
<gene>
    <name evidence="14" type="ORF">MBM_07552</name>
</gene>
<evidence type="ECO:0000256" key="8">
    <source>
        <dbReference type="ARBA" id="ARBA00023315"/>
    </source>
</evidence>
<dbReference type="OMA" id="SFYTKDV"/>
<reference evidence="14 15" key="1">
    <citation type="journal article" date="2012" name="BMC Genomics">
        <title>Sequencing the genome of Marssonina brunnea reveals fungus-poplar co-evolution.</title>
        <authorList>
            <person name="Zhu S."/>
            <person name="Cao Y.-Z."/>
            <person name="Jiang C."/>
            <person name="Tan B.-Y."/>
            <person name="Wang Z."/>
            <person name="Feng S."/>
            <person name="Zhang L."/>
            <person name="Su X.-H."/>
            <person name="Brejova B."/>
            <person name="Vinar T."/>
            <person name="Xu M."/>
            <person name="Wang M.-X."/>
            <person name="Zhang S.-G."/>
            <person name="Huang M.-R."/>
            <person name="Wu R."/>
            <person name="Zhou Y."/>
        </authorList>
    </citation>
    <scope>NUCLEOTIDE SEQUENCE [LARGE SCALE GENOMIC DNA]</scope>
    <source>
        <strain evidence="14 15">MB_m1</strain>
    </source>
</reference>